<dbReference type="AlphaFoldDB" id="A0A2N5V9R2"/>
<dbReference type="PANTHER" id="PTHR31912">
    <property type="entry name" value="IP13529P"/>
    <property type="match status" value="1"/>
</dbReference>
<comment type="caution">
    <text evidence="3">The sequence shown here is derived from an EMBL/GenBank/DDBJ whole genome shotgun (WGS) entry which is preliminary data.</text>
</comment>
<reference evidence="4 5" key="1">
    <citation type="submission" date="2017-11" db="EMBL/GenBank/DDBJ databases">
        <title>De novo assembly and phasing of dikaryotic genomes from two isolates of Puccinia coronata f. sp. avenae, the causal agent of oat crown rust.</title>
        <authorList>
            <person name="Miller M.E."/>
            <person name="Zhang Y."/>
            <person name="Omidvar V."/>
            <person name="Sperschneider J."/>
            <person name="Schwessinger B."/>
            <person name="Raley C."/>
            <person name="Palmer J.M."/>
            <person name="Garnica D."/>
            <person name="Upadhyaya N."/>
            <person name="Rathjen J."/>
            <person name="Taylor J.M."/>
            <person name="Park R.F."/>
            <person name="Dodds P.N."/>
            <person name="Hirsch C.D."/>
            <person name="Kianian S.F."/>
            <person name="Figueroa M."/>
        </authorList>
    </citation>
    <scope>NUCLEOTIDE SEQUENCE [LARGE SCALE GENOMIC DNA]</scope>
    <source>
        <strain evidence="3">12NC29</strain>
        <strain evidence="2">12SD80</strain>
    </source>
</reference>
<evidence type="ECO:0000313" key="4">
    <source>
        <dbReference type="Proteomes" id="UP000235388"/>
    </source>
</evidence>
<evidence type="ECO:0000256" key="1">
    <source>
        <dbReference type="SAM" id="MobiDB-lite"/>
    </source>
</evidence>
<feature type="compositionally biased region" description="Low complexity" evidence="1">
    <location>
        <begin position="352"/>
        <end position="364"/>
    </location>
</feature>
<evidence type="ECO:0000313" key="2">
    <source>
        <dbReference type="EMBL" id="PLW22893.1"/>
    </source>
</evidence>
<dbReference type="Proteomes" id="UP000235388">
    <property type="component" value="Unassembled WGS sequence"/>
</dbReference>
<evidence type="ECO:0000313" key="5">
    <source>
        <dbReference type="Proteomes" id="UP000235392"/>
    </source>
</evidence>
<organism evidence="3 4">
    <name type="scientific">Puccinia coronata f. sp. avenae</name>
    <dbReference type="NCBI Taxonomy" id="200324"/>
    <lineage>
        <taxon>Eukaryota</taxon>
        <taxon>Fungi</taxon>
        <taxon>Dikarya</taxon>
        <taxon>Basidiomycota</taxon>
        <taxon>Pucciniomycotina</taxon>
        <taxon>Pucciniomycetes</taxon>
        <taxon>Pucciniales</taxon>
        <taxon>Pucciniaceae</taxon>
        <taxon>Puccinia</taxon>
    </lineage>
</organism>
<dbReference type="EMBL" id="PGCI01000649">
    <property type="protein sequence ID" value="PLW22893.1"/>
    <property type="molecule type" value="Genomic_DNA"/>
</dbReference>
<feature type="region of interest" description="Disordered" evidence="1">
    <location>
        <begin position="339"/>
        <end position="364"/>
    </location>
</feature>
<dbReference type="EMBL" id="PGCJ01000116">
    <property type="protein sequence ID" value="PLW46767.1"/>
    <property type="molecule type" value="Genomic_DNA"/>
</dbReference>
<dbReference type="STRING" id="200324.A0A2N5V9R2"/>
<feature type="compositionally biased region" description="Acidic residues" evidence="1">
    <location>
        <begin position="341"/>
        <end position="351"/>
    </location>
</feature>
<protein>
    <submittedName>
        <fullName evidence="3">Uncharacterized protein</fullName>
    </submittedName>
</protein>
<accession>A0A2N5V9R2</accession>
<sequence>MATYLTELQHHIQIFMSKVISFTAQWINKPKFHHLYHLPQSILRCGGPASLFSTEKFESYNGVLRHSSTHSNKQAPAKDIAINFSNYQALRFLLSGGAMYNKETQKATTCSPEILNLFENSRTIQKSFGYNVDLLNPSKEFPFAKQTKSQVTNPSVPTSLANRFPSGTIEPVNQLQLNRHDIIQPSYFVLIQSTSNSTEYIGYVQSIWQVGTQFFVHVSKMKKDLSIHPFYRMRGFSKTNTTLAVNSKDIKSTLNLQHDCYRGKCKVTNTRSTQIERLETSIKTPEVIHQDDDFFILNSASLHEPEHHRRIADLPIEPVPPSKWLDIAQSGLSNWGVVDVPDADSPDEDTPAETPAETPAATPA</sequence>
<dbReference type="Proteomes" id="UP000235392">
    <property type="component" value="Unassembled WGS sequence"/>
</dbReference>
<evidence type="ECO:0000313" key="3">
    <source>
        <dbReference type="EMBL" id="PLW46767.1"/>
    </source>
</evidence>
<dbReference type="OrthoDB" id="3264327at2759"/>
<dbReference type="PANTHER" id="PTHR31912:SF34">
    <property type="entry name" value="NOTOCHORD-RELATED PROTEIN"/>
    <property type="match status" value="1"/>
</dbReference>
<name>A0A2N5V9R2_9BASI</name>
<gene>
    <name evidence="3" type="ORF">PCANC_09576</name>
    <name evidence="2" type="ORF">PCASD_17797</name>
</gene>
<keyword evidence="4" id="KW-1185">Reference proteome</keyword>
<proteinExistence type="predicted"/>